<dbReference type="RefSeq" id="WP_140007668.1">
    <property type="nucleotide sequence ID" value="NZ_JBHMDG010000012.1"/>
</dbReference>
<feature type="compositionally biased region" description="Low complexity" evidence="1">
    <location>
        <begin position="218"/>
        <end position="240"/>
    </location>
</feature>
<gene>
    <name evidence="2" type="ORF">ACFFRI_11870</name>
</gene>
<evidence type="ECO:0008006" key="4">
    <source>
        <dbReference type="Google" id="ProtNLM"/>
    </source>
</evidence>
<sequence>MRQPDDFDAFYKDARERLLVQTYALTGDLAASRRAVREAFVVAWHHWRKLSRHEHPEDQVRPHAWRLAQRKHTARVWHREKDIAPETRAILDALGRLSMTQRRVLVLTQLASVSMGQMAREAGLPLERAEQELQTAATSVAVALDTQPSQLPLVFEQLGASIAGRGRWPRPSIVRRSGAARRRAHTVAGVLGTVGLVVASGSLVSDATGVRPSLAEAGPSRSATPGTTGSPGSPGGSTPTVVELPSSTLLGTSDLEDAYPSRRWTSIRTGDNSTGNGLVVPCQQERYADPRGRAILVRDLQGTARSGSATPASVTQLTEASGSTRAAQRTFRTMSAWVAGCTDPRVQLIATRTPVSVADEAIEFVLRRWDSPVTTYVVGVARTGGYTTTTAVRLPGSTAPPRTAGAALLGTATDRLCALPSGGACAPDSPQVTNRTPLPTGKRPALLSEVDLPPVRGVRAPWVGTPPSAPTTNDAATACDDTSFATRFRGARITRAATRTFVVPEADLPKEFGLTETVGALPAAQAGALAARVRSRLATCSDRELNTDVTQLASRDGAGTSLRAWRLDVQLPGKRSVVFYMAFVRSRTAVAQVGFVPGPKADLPEGAFVELAERAQQRLSQLPAPS</sequence>
<evidence type="ECO:0000256" key="1">
    <source>
        <dbReference type="SAM" id="MobiDB-lite"/>
    </source>
</evidence>
<evidence type="ECO:0000313" key="2">
    <source>
        <dbReference type="EMBL" id="MFB9313742.1"/>
    </source>
</evidence>
<reference evidence="2 3" key="1">
    <citation type="submission" date="2024-09" db="EMBL/GenBank/DDBJ databases">
        <authorList>
            <person name="Sun Q."/>
            <person name="Mori K."/>
        </authorList>
    </citation>
    <scope>NUCLEOTIDE SEQUENCE [LARGE SCALE GENOMIC DNA]</scope>
    <source>
        <strain evidence="2 3">JCM 9626</strain>
    </source>
</reference>
<protein>
    <recommendedName>
        <fullName evidence="4">DNA-directed RNA polymerase specialized sigma24 family protein</fullName>
    </recommendedName>
</protein>
<dbReference type="EMBL" id="JBHMDG010000012">
    <property type="protein sequence ID" value="MFB9313742.1"/>
    <property type="molecule type" value="Genomic_DNA"/>
</dbReference>
<keyword evidence="3" id="KW-1185">Reference proteome</keyword>
<organism evidence="2 3">
    <name type="scientific">Nocardioides plantarum</name>
    <dbReference type="NCBI Taxonomy" id="29299"/>
    <lineage>
        <taxon>Bacteria</taxon>
        <taxon>Bacillati</taxon>
        <taxon>Actinomycetota</taxon>
        <taxon>Actinomycetes</taxon>
        <taxon>Propionibacteriales</taxon>
        <taxon>Nocardioidaceae</taxon>
        <taxon>Nocardioides</taxon>
    </lineage>
</organism>
<name>A0ABV5KBG1_9ACTN</name>
<feature type="region of interest" description="Disordered" evidence="1">
    <location>
        <begin position="212"/>
        <end position="243"/>
    </location>
</feature>
<evidence type="ECO:0000313" key="3">
    <source>
        <dbReference type="Proteomes" id="UP001589750"/>
    </source>
</evidence>
<accession>A0ABV5KBG1</accession>
<comment type="caution">
    <text evidence="2">The sequence shown here is derived from an EMBL/GenBank/DDBJ whole genome shotgun (WGS) entry which is preliminary data.</text>
</comment>
<proteinExistence type="predicted"/>
<dbReference type="Proteomes" id="UP001589750">
    <property type="component" value="Unassembled WGS sequence"/>
</dbReference>